<dbReference type="Proteomes" id="UP000663879">
    <property type="component" value="Unassembled WGS sequence"/>
</dbReference>
<gene>
    <name evidence="3" type="ORF">OXX778_LOCUS13437</name>
</gene>
<keyword evidence="2" id="KW-0472">Membrane</keyword>
<keyword evidence="4" id="KW-1185">Reference proteome</keyword>
<feature type="compositionally biased region" description="Low complexity" evidence="1">
    <location>
        <begin position="66"/>
        <end position="76"/>
    </location>
</feature>
<evidence type="ECO:0000313" key="4">
    <source>
        <dbReference type="Proteomes" id="UP000663879"/>
    </source>
</evidence>
<feature type="region of interest" description="Disordered" evidence="1">
    <location>
        <begin position="66"/>
        <end position="91"/>
    </location>
</feature>
<dbReference type="OrthoDB" id="10641254at2759"/>
<feature type="transmembrane region" description="Helical" evidence="2">
    <location>
        <begin position="6"/>
        <end position="30"/>
    </location>
</feature>
<evidence type="ECO:0000256" key="2">
    <source>
        <dbReference type="SAM" id="Phobius"/>
    </source>
</evidence>
<comment type="caution">
    <text evidence="3">The sequence shown here is derived from an EMBL/GenBank/DDBJ whole genome shotgun (WGS) entry which is preliminary data.</text>
</comment>
<evidence type="ECO:0000313" key="3">
    <source>
        <dbReference type="EMBL" id="CAF0941194.1"/>
    </source>
</evidence>
<reference evidence="3" key="1">
    <citation type="submission" date="2021-02" db="EMBL/GenBank/DDBJ databases">
        <authorList>
            <person name="Nowell W R."/>
        </authorList>
    </citation>
    <scope>NUCLEOTIDE SEQUENCE</scope>
    <source>
        <strain evidence="3">Ploen Becks lab</strain>
    </source>
</reference>
<proteinExistence type="predicted"/>
<keyword evidence="2" id="KW-1133">Transmembrane helix</keyword>
<evidence type="ECO:0000256" key="1">
    <source>
        <dbReference type="SAM" id="MobiDB-lite"/>
    </source>
</evidence>
<sequence>MEVDIYVRFVYVLIILLTVAICIILILIIVKCIQTCIQNRLLCCKPNRRQTRQRSVNSNLDCFSNEFSSDSSSSNSEFEDDDIPTTNLDNDDRFVQDSNAYDNLAFLNDNFVNTSINIINRKFNDPSRLITPNKSAIASQNGHAIFNELNSKKSCLILDPSSLCKLMKRESQVNACNNIDNVSIISGQEDCIFNMNFQNANDSLRDEIKSKIDIENDEIPPSYEQVIGENNV</sequence>
<protein>
    <submittedName>
        <fullName evidence="3">Uncharacterized protein</fullName>
    </submittedName>
</protein>
<organism evidence="3 4">
    <name type="scientific">Brachionus calyciflorus</name>
    <dbReference type="NCBI Taxonomy" id="104777"/>
    <lineage>
        <taxon>Eukaryota</taxon>
        <taxon>Metazoa</taxon>
        <taxon>Spiralia</taxon>
        <taxon>Gnathifera</taxon>
        <taxon>Rotifera</taxon>
        <taxon>Eurotatoria</taxon>
        <taxon>Monogononta</taxon>
        <taxon>Pseudotrocha</taxon>
        <taxon>Ploima</taxon>
        <taxon>Brachionidae</taxon>
        <taxon>Brachionus</taxon>
    </lineage>
</organism>
<accession>A0A814CJT6</accession>
<name>A0A814CJT6_9BILA</name>
<dbReference type="AlphaFoldDB" id="A0A814CJT6"/>
<dbReference type="EMBL" id="CAJNOC010002580">
    <property type="protein sequence ID" value="CAF0941194.1"/>
    <property type="molecule type" value="Genomic_DNA"/>
</dbReference>
<keyword evidence="2" id="KW-0812">Transmembrane</keyword>